<gene>
    <name evidence="3" type="ORF">JKP34_18055</name>
</gene>
<name>A0A937AI28_9BACT</name>
<reference evidence="3" key="1">
    <citation type="submission" date="2021-01" db="EMBL/GenBank/DDBJ databases">
        <title>Marivirga sp. nov., isolated from intertidal surface sediments.</title>
        <authorList>
            <person name="Zhang M."/>
        </authorList>
    </citation>
    <scope>NUCLEOTIDE SEQUENCE</scope>
    <source>
        <strain evidence="3">SM1354</strain>
    </source>
</reference>
<keyword evidence="4" id="KW-1185">Reference proteome</keyword>
<keyword evidence="1" id="KW-0175">Coiled coil</keyword>
<dbReference type="Proteomes" id="UP000642920">
    <property type="component" value="Unassembled WGS sequence"/>
</dbReference>
<accession>A0A937AI28</accession>
<sequence length="326" mass="37499">MDKQRLTILLNEPHLLKKEDYKHAKAVKKEYPYFQAITPLLTIGAANFETKNHKQHLQSSAIYTFDRKHLKELLAAPDEKPTSKTPEQKAVKPTVSIIKQDQAVPTIKVNDQHLPDSFFEELYQEMDKLKKSKEQYKTLLSKLENDTIKSVKAETKKEVKSSAKPKTTRKAKATTKTTTTSKAETKAKTTSSKRKTTSTAKSKKKEAVNSEEHHSIIDEIKLKEIKAISDEHLQEQINLITNFIEKEPSINKKMINHNVDAKRAIEDLSETSTHLSDDVISETLAKLMVKQDRKEKAIDIYKKLIWKFPQKKTYFADQIKKLKSEE</sequence>
<feature type="compositionally biased region" description="Basic residues" evidence="2">
    <location>
        <begin position="191"/>
        <end position="204"/>
    </location>
</feature>
<evidence type="ECO:0000313" key="3">
    <source>
        <dbReference type="EMBL" id="MBL0767176.1"/>
    </source>
</evidence>
<dbReference type="AlphaFoldDB" id="A0A937AI28"/>
<protein>
    <submittedName>
        <fullName evidence="3">Uncharacterized protein</fullName>
    </submittedName>
</protein>
<evidence type="ECO:0000256" key="1">
    <source>
        <dbReference type="SAM" id="Coils"/>
    </source>
</evidence>
<evidence type="ECO:0000313" key="4">
    <source>
        <dbReference type="Proteomes" id="UP000642920"/>
    </source>
</evidence>
<evidence type="ECO:0000256" key="2">
    <source>
        <dbReference type="SAM" id="MobiDB-lite"/>
    </source>
</evidence>
<proteinExistence type="predicted"/>
<dbReference type="EMBL" id="JAERQG010000008">
    <property type="protein sequence ID" value="MBL0767176.1"/>
    <property type="molecule type" value="Genomic_DNA"/>
</dbReference>
<dbReference type="RefSeq" id="WP_201924724.1">
    <property type="nucleotide sequence ID" value="NZ_JAERQG010000008.1"/>
</dbReference>
<feature type="region of interest" description="Disordered" evidence="2">
    <location>
        <begin position="153"/>
        <end position="213"/>
    </location>
</feature>
<feature type="coiled-coil region" evidence="1">
    <location>
        <begin position="119"/>
        <end position="146"/>
    </location>
</feature>
<comment type="caution">
    <text evidence="3">The sequence shown here is derived from an EMBL/GenBank/DDBJ whole genome shotgun (WGS) entry which is preliminary data.</text>
</comment>
<organism evidence="3 4">
    <name type="scientific">Marivirga atlantica</name>
    <dbReference type="NCBI Taxonomy" id="1548457"/>
    <lineage>
        <taxon>Bacteria</taxon>
        <taxon>Pseudomonadati</taxon>
        <taxon>Bacteroidota</taxon>
        <taxon>Cytophagia</taxon>
        <taxon>Cytophagales</taxon>
        <taxon>Marivirgaceae</taxon>
        <taxon>Marivirga</taxon>
    </lineage>
</organism>